<dbReference type="InterPro" id="IPR003594">
    <property type="entry name" value="HATPase_dom"/>
</dbReference>
<dbReference type="Proteomes" id="UP000007844">
    <property type="component" value="Chromosome"/>
</dbReference>
<dbReference type="KEGG" id="daf:Desaf_0964"/>
<dbReference type="SMART" id="SM00079">
    <property type="entry name" value="PBPe"/>
    <property type="match status" value="1"/>
</dbReference>
<dbReference type="Gene3D" id="1.10.287.130">
    <property type="match status" value="1"/>
</dbReference>
<dbReference type="EMBL" id="CP003221">
    <property type="protein sequence ID" value="EGJ49312.1"/>
    <property type="molecule type" value="Genomic_DNA"/>
</dbReference>
<evidence type="ECO:0000256" key="3">
    <source>
        <dbReference type="ARBA" id="ARBA00022553"/>
    </source>
</evidence>
<dbReference type="eggNOG" id="COG0834">
    <property type="taxonomic scope" value="Bacteria"/>
</dbReference>
<dbReference type="Pfam" id="PF02518">
    <property type="entry name" value="HATPase_c"/>
    <property type="match status" value="1"/>
</dbReference>
<evidence type="ECO:0000313" key="6">
    <source>
        <dbReference type="Proteomes" id="UP000007844"/>
    </source>
</evidence>
<sequence>MASLSFWMHARRSLPRICVFVLAALLVAVVDPGLCMSEEIPGKSRPILVGGDRDYPPYEFLDQDGNPVGFNVDLTRAVAEVMGMKVEFHLGTWAHKRQALMDGDLDILQGMTYSEPRSRVVDFAPHTIVNHAIFARRGTPPVSNLDDLAGKQVIIHRSGYMNDTLAAKGFGKDLILPDTPADVLRLLSSGQGEYAVVAMLPGIYITREFRLDNIQQIVRSVATVRYGYAVKKGNEALLARFSEGLAILRETGRYQEIHDKWLGVLEHGRLRWESIALYVAATVSPLLALLGGSMLWTHILRKKVAERTASLTMAMEELSRNQRQLVQAGKLAALGTLVSGVAHEINNPNGLILLNIPILRRTQADTIRLLDARREHDGEFTLGGIPYDRMRQEIPRMMDEMHEGALRIKRIVNDLKNFARPDESMNKALMDLNDASRKAVRLVEPTIRKYTDRFTTNYEADLPLVWGNSQRIEQVVVNLVLNACQSLPDKSRGIVISTRHDQDAGKVVLCVRDEGTGIAPEHLPHVTDPFFTTKRDTGGTGLGLSVSAGILKEQGGCLVFDSVPGQGTSVRMELPVTKEDGES</sequence>
<dbReference type="EC" id="2.7.13.3" evidence="2"/>
<dbReference type="InterPro" id="IPR001320">
    <property type="entry name" value="Iontro_rcpt_C"/>
</dbReference>
<evidence type="ECO:0000256" key="2">
    <source>
        <dbReference type="ARBA" id="ARBA00012438"/>
    </source>
</evidence>
<dbReference type="GO" id="GO:0016020">
    <property type="term" value="C:membrane"/>
    <property type="evidence" value="ECO:0007669"/>
    <property type="project" value="InterPro"/>
</dbReference>
<dbReference type="eggNOG" id="COG4191">
    <property type="taxonomic scope" value="Bacteria"/>
</dbReference>
<dbReference type="Gene3D" id="3.30.565.10">
    <property type="entry name" value="Histidine kinase-like ATPase, C-terminal domain"/>
    <property type="match status" value="1"/>
</dbReference>
<dbReference type="PANTHER" id="PTHR43065:SF42">
    <property type="entry name" value="TWO-COMPONENT SENSOR PPRA"/>
    <property type="match status" value="1"/>
</dbReference>
<dbReference type="SUPFAM" id="SSF47384">
    <property type="entry name" value="Homodimeric domain of signal transducing histidine kinase"/>
    <property type="match status" value="1"/>
</dbReference>
<gene>
    <name evidence="5" type="ORF">Desaf_0964</name>
</gene>
<comment type="catalytic activity">
    <reaction evidence="1">
        <text>ATP + protein L-histidine = ADP + protein N-phospho-L-histidine.</text>
        <dbReference type="EC" id="2.7.13.3"/>
    </reaction>
</comment>
<name>F3YWC6_DESAF</name>
<dbReference type="SUPFAM" id="SSF55874">
    <property type="entry name" value="ATPase domain of HSP90 chaperone/DNA topoisomerase II/histidine kinase"/>
    <property type="match status" value="1"/>
</dbReference>
<dbReference type="RefSeq" id="WP_014259128.1">
    <property type="nucleotide sequence ID" value="NC_016629.1"/>
</dbReference>
<reference evidence="5 6" key="1">
    <citation type="journal article" date="2011" name="J. Bacteriol.">
        <title>Genome sequence of the mercury-methylating and pleomorphic Desulfovibrio africanus Strain Walvis Bay.</title>
        <authorList>
            <person name="Brown S.D."/>
            <person name="Wall J.D."/>
            <person name="Kucken A.M."/>
            <person name="Gilmour C.C."/>
            <person name="Podar M."/>
            <person name="Brandt C.C."/>
            <person name="Teshima H."/>
            <person name="Detter J.C."/>
            <person name="Han C.S."/>
            <person name="Land M.L."/>
            <person name="Lucas S."/>
            <person name="Han J."/>
            <person name="Pennacchio L."/>
            <person name="Nolan M."/>
            <person name="Pitluck S."/>
            <person name="Woyke T."/>
            <person name="Goodwin L."/>
            <person name="Palumbo A.V."/>
            <person name="Elias D.A."/>
        </authorList>
    </citation>
    <scope>NUCLEOTIDE SEQUENCE [LARGE SCALE GENOMIC DNA]</scope>
    <source>
        <strain evidence="5 6">Walvis Bay</strain>
    </source>
</reference>
<dbReference type="SMART" id="SM00062">
    <property type="entry name" value="PBPb"/>
    <property type="match status" value="1"/>
</dbReference>
<evidence type="ECO:0000259" key="4">
    <source>
        <dbReference type="PROSITE" id="PS50109"/>
    </source>
</evidence>
<proteinExistence type="predicted"/>
<dbReference type="PANTHER" id="PTHR43065">
    <property type="entry name" value="SENSOR HISTIDINE KINASE"/>
    <property type="match status" value="1"/>
</dbReference>
<dbReference type="SMART" id="SM00388">
    <property type="entry name" value="HisKA"/>
    <property type="match status" value="1"/>
</dbReference>
<keyword evidence="5" id="KW-0418">Kinase</keyword>
<dbReference type="Pfam" id="PF00497">
    <property type="entry name" value="SBP_bac_3"/>
    <property type="match status" value="1"/>
</dbReference>
<dbReference type="AlphaFoldDB" id="F3YWC6"/>
<dbReference type="InterPro" id="IPR001638">
    <property type="entry name" value="Solute-binding_3/MltF_N"/>
</dbReference>
<dbReference type="STRING" id="690850.Desaf_0964"/>
<dbReference type="SUPFAM" id="SSF53850">
    <property type="entry name" value="Periplasmic binding protein-like II"/>
    <property type="match status" value="1"/>
</dbReference>
<dbReference type="SMART" id="SM00387">
    <property type="entry name" value="HATPase_c"/>
    <property type="match status" value="1"/>
</dbReference>
<dbReference type="InterPro" id="IPR003661">
    <property type="entry name" value="HisK_dim/P_dom"/>
</dbReference>
<evidence type="ECO:0000256" key="1">
    <source>
        <dbReference type="ARBA" id="ARBA00000085"/>
    </source>
</evidence>
<dbReference type="InterPro" id="IPR036097">
    <property type="entry name" value="HisK_dim/P_sf"/>
</dbReference>
<dbReference type="InterPro" id="IPR005467">
    <property type="entry name" value="His_kinase_dom"/>
</dbReference>
<dbReference type="HOGENOM" id="CLU_000445_114_69_7"/>
<dbReference type="InterPro" id="IPR004358">
    <property type="entry name" value="Sig_transdc_His_kin-like_C"/>
</dbReference>
<keyword evidence="3" id="KW-0597">Phosphoprotein</keyword>
<evidence type="ECO:0000313" key="5">
    <source>
        <dbReference type="EMBL" id="EGJ49312.1"/>
    </source>
</evidence>
<keyword evidence="6" id="KW-1185">Reference proteome</keyword>
<dbReference type="InterPro" id="IPR036890">
    <property type="entry name" value="HATPase_C_sf"/>
</dbReference>
<dbReference type="PROSITE" id="PS50109">
    <property type="entry name" value="HIS_KIN"/>
    <property type="match status" value="1"/>
</dbReference>
<dbReference type="Gene3D" id="3.40.190.10">
    <property type="entry name" value="Periplasmic binding protein-like II"/>
    <property type="match status" value="2"/>
</dbReference>
<dbReference type="CDD" id="cd00082">
    <property type="entry name" value="HisKA"/>
    <property type="match status" value="1"/>
</dbReference>
<dbReference type="PRINTS" id="PR00344">
    <property type="entry name" value="BCTRLSENSOR"/>
</dbReference>
<feature type="domain" description="Histidine kinase" evidence="4">
    <location>
        <begin position="340"/>
        <end position="578"/>
    </location>
</feature>
<dbReference type="GO" id="GO:0000155">
    <property type="term" value="F:phosphorelay sensor kinase activity"/>
    <property type="evidence" value="ECO:0007669"/>
    <property type="project" value="InterPro"/>
</dbReference>
<organism evidence="5 6">
    <name type="scientific">Desulfocurvibacter africanus subsp. africanus str. Walvis Bay</name>
    <dbReference type="NCBI Taxonomy" id="690850"/>
    <lineage>
        <taxon>Bacteria</taxon>
        <taxon>Pseudomonadati</taxon>
        <taxon>Thermodesulfobacteriota</taxon>
        <taxon>Desulfovibrionia</taxon>
        <taxon>Desulfovibrionales</taxon>
        <taxon>Desulfovibrionaceae</taxon>
        <taxon>Desulfocurvibacter</taxon>
    </lineage>
</organism>
<accession>F3YWC6</accession>
<protein>
    <recommendedName>
        <fullName evidence="2">histidine kinase</fullName>
        <ecNumber evidence="2">2.7.13.3</ecNumber>
    </recommendedName>
</protein>
<dbReference type="CDD" id="cd13704">
    <property type="entry name" value="PBP2_HisK"/>
    <property type="match status" value="1"/>
</dbReference>
<keyword evidence="5" id="KW-0808">Transferase</keyword>
<dbReference type="GO" id="GO:0015276">
    <property type="term" value="F:ligand-gated monoatomic ion channel activity"/>
    <property type="evidence" value="ECO:0007669"/>
    <property type="project" value="InterPro"/>
</dbReference>